<dbReference type="EMBL" id="MU152767">
    <property type="protein sequence ID" value="KAF9440194.1"/>
    <property type="molecule type" value="Genomic_DNA"/>
</dbReference>
<feature type="transmembrane region" description="Helical" evidence="1">
    <location>
        <begin position="265"/>
        <end position="285"/>
    </location>
</feature>
<dbReference type="OrthoDB" id="972532at2759"/>
<keyword evidence="3" id="KW-1185">Reference proteome</keyword>
<evidence type="ECO:0000313" key="2">
    <source>
        <dbReference type="EMBL" id="KAF9440194.1"/>
    </source>
</evidence>
<comment type="caution">
    <text evidence="2">The sequence shown here is derived from an EMBL/GenBank/DDBJ whole genome shotgun (WGS) entry which is preliminary data.</text>
</comment>
<proteinExistence type="predicted"/>
<accession>A0A9P5WWE5</accession>
<organism evidence="2 3">
    <name type="scientific">Macrolepiota fuliginosa MF-IS2</name>
    <dbReference type="NCBI Taxonomy" id="1400762"/>
    <lineage>
        <taxon>Eukaryota</taxon>
        <taxon>Fungi</taxon>
        <taxon>Dikarya</taxon>
        <taxon>Basidiomycota</taxon>
        <taxon>Agaricomycotina</taxon>
        <taxon>Agaricomycetes</taxon>
        <taxon>Agaricomycetidae</taxon>
        <taxon>Agaricales</taxon>
        <taxon>Agaricineae</taxon>
        <taxon>Agaricaceae</taxon>
        <taxon>Macrolepiota</taxon>
    </lineage>
</organism>
<evidence type="ECO:0000313" key="3">
    <source>
        <dbReference type="Proteomes" id="UP000807342"/>
    </source>
</evidence>
<name>A0A9P5WWE5_9AGAR</name>
<keyword evidence="1" id="KW-1133">Transmembrane helix</keyword>
<keyword evidence="1" id="KW-0812">Transmembrane</keyword>
<evidence type="ECO:0000256" key="1">
    <source>
        <dbReference type="SAM" id="Phobius"/>
    </source>
</evidence>
<dbReference type="AlphaFoldDB" id="A0A9P5WWE5"/>
<protein>
    <submittedName>
        <fullName evidence="2">Uncharacterized protein</fullName>
    </submittedName>
</protein>
<keyword evidence="1" id="KW-0472">Membrane</keyword>
<feature type="transmembrane region" description="Helical" evidence="1">
    <location>
        <begin position="227"/>
        <end position="245"/>
    </location>
</feature>
<dbReference type="Proteomes" id="UP000807342">
    <property type="component" value="Unassembled WGS sequence"/>
</dbReference>
<gene>
    <name evidence="2" type="ORF">P691DRAFT_768143</name>
</gene>
<reference evidence="2" key="1">
    <citation type="submission" date="2020-11" db="EMBL/GenBank/DDBJ databases">
        <authorList>
            <consortium name="DOE Joint Genome Institute"/>
            <person name="Ahrendt S."/>
            <person name="Riley R."/>
            <person name="Andreopoulos W."/>
            <person name="Labutti K."/>
            <person name="Pangilinan J."/>
            <person name="Ruiz-Duenas F.J."/>
            <person name="Barrasa J.M."/>
            <person name="Sanchez-Garcia M."/>
            <person name="Camarero S."/>
            <person name="Miyauchi S."/>
            <person name="Serrano A."/>
            <person name="Linde D."/>
            <person name="Babiker R."/>
            <person name="Drula E."/>
            <person name="Ayuso-Fernandez I."/>
            <person name="Pacheco R."/>
            <person name="Padilla G."/>
            <person name="Ferreira P."/>
            <person name="Barriuso J."/>
            <person name="Kellner H."/>
            <person name="Castanera R."/>
            <person name="Alfaro M."/>
            <person name="Ramirez L."/>
            <person name="Pisabarro A.G."/>
            <person name="Kuo A."/>
            <person name="Tritt A."/>
            <person name="Lipzen A."/>
            <person name="He G."/>
            <person name="Yan M."/>
            <person name="Ng V."/>
            <person name="Cullen D."/>
            <person name="Martin F."/>
            <person name="Rosso M.-N."/>
            <person name="Henrissat B."/>
            <person name="Hibbett D."/>
            <person name="Martinez A.T."/>
            <person name="Grigoriev I.V."/>
        </authorList>
    </citation>
    <scope>NUCLEOTIDE SEQUENCE</scope>
    <source>
        <strain evidence="2">MF-IS2</strain>
    </source>
</reference>
<sequence length="294" mass="32843">MAEQQPISELPGLFDYSQVHDDGIEESFLRFSTKIHELDRQLGRFSNDCLKLGRVAGLLLAIKTAREMLRKTREAFFRNAIALHPELFELARKDCTTKSRDPNAEHYFIPPQYFCDPPLSFNVLPMVLEELARSFNMLHVRIDQIGEFTACLACGIVGASPDFLIAPHVSEYIPVDRLNTPPIQHYVHQFTDVLETDFEKVQAAFEEFTAIGIPAISHEQQRSSQNLASILTAATFFSSVTASTLQMSVGTDPQSGTLHVASMLWFASLVFSVGAALNSLLAMAWKEARSYVLA</sequence>